<evidence type="ECO:0000313" key="2">
    <source>
        <dbReference type="EMBL" id="GAX80605.1"/>
    </source>
</evidence>
<dbReference type="InterPro" id="IPR006708">
    <property type="entry name" value="Pex19"/>
</dbReference>
<proteinExistence type="predicted"/>
<dbReference type="STRING" id="1157962.A0A250XBZ1"/>
<feature type="compositionally biased region" description="Low complexity" evidence="1">
    <location>
        <begin position="47"/>
        <end position="77"/>
    </location>
</feature>
<dbReference type="PANTHER" id="PTHR12774:SF2">
    <property type="entry name" value="PEROXISOMAL BIOGENESIS FACTOR 19"/>
    <property type="match status" value="1"/>
</dbReference>
<comment type="caution">
    <text evidence="2">The sequence shown here is derived from an EMBL/GenBank/DDBJ whole genome shotgun (WGS) entry which is preliminary data.</text>
</comment>
<feature type="region of interest" description="Disordered" evidence="1">
    <location>
        <begin position="1"/>
        <end position="99"/>
    </location>
</feature>
<dbReference type="GO" id="GO:0033328">
    <property type="term" value="F:peroxisome membrane targeting sequence binding"/>
    <property type="evidence" value="ECO:0007669"/>
    <property type="project" value="TreeGrafter"/>
</dbReference>
<organism evidence="2 3">
    <name type="scientific">Chlamydomonas eustigma</name>
    <dbReference type="NCBI Taxonomy" id="1157962"/>
    <lineage>
        <taxon>Eukaryota</taxon>
        <taxon>Viridiplantae</taxon>
        <taxon>Chlorophyta</taxon>
        <taxon>core chlorophytes</taxon>
        <taxon>Chlorophyceae</taxon>
        <taxon>CS clade</taxon>
        <taxon>Chlamydomonadales</taxon>
        <taxon>Chlamydomonadaceae</taxon>
        <taxon>Chlamydomonas</taxon>
    </lineage>
</organism>
<keyword evidence="3" id="KW-1185">Reference proteome</keyword>
<reference evidence="2 3" key="1">
    <citation type="submission" date="2017-08" db="EMBL/GenBank/DDBJ databases">
        <title>Acidophilic green algal genome provides insights into adaptation to an acidic environment.</title>
        <authorList>
            <person name="Hirooka S."/>
            <person name="Hirose Y."/>
            <person name="Kanesaki Y."/>
            <person name="Higuchi S."/>
            <person name="Fujiwara T."/>
            <person name="Onuma R."/>
            <person name="Era A."/>
            <person name="Ohbayashi R."/>
            <person name="Uzuka A."/>
            <person name="Nozaki H."/>
            <person name="Yoshikawa H."/>
            <person name="Miyagishima S.Y."/>
        </authorList>
    </citation>
    <scope>NUCLEOTIDE SEQUENCE [LARGE SCALE GENOMIC DNA]</scope>
    <source>
        <strain evidence="2 3">NIES-2499</strain>
    </source>
</reference>
<feature type="region of interest" description="Disordered" evidence="1">
    <location>
        <begin position="206"/>
        <end position="237"/>
    </location>
</feature>
<dbReference type="GO" id="GO:0045046">
    <property type="term" value="P:protein import into peroxisome membrane"/>
    <property type="evidence" value="ECO:0007669"/>
    <property type="project" value="TreeGrafter"/>
</dbReference>
<dbReference type="Gene3D" id="1.20.120.900">
    <property type="entry name" value="Pex19, mPTS binding domain"/>
    <property type="match status" value="1"/>
</dbReference>
<gene>
    <name evidence="2" type="ORF">CEUSTIGMA_g8040.t1</name>
</gene>
<dbReference type="Pfam" id="PF04614">
    <property type="entry name" value="Pex19"/>
    <property type="match status" value="1"/>
</dbReference>
<feature type="compositionally biased region" description="Polar residues" evidence="1">
    <location>
        <begin position="142"/>
        <end position="151"/>
    </location>
</feature>
<feature type="compositionally biased region" description="Basic and acidic residues" evidence="1">
    <location>
        <begin position="1"/>
        <end position="13"/>
    </location>
</feature>
<accession>A0A250XBZ1</accession>
<evidence type="ECO:0008006" key="4">
    <source>
        <dbReference type="Google" id="ProtNLM"/>
    </source>
</evidence>
<protein>
    <recommendedName>
        <fullName evidence="4">Peroxin-19</fullName>
    </recommendedName>
</protein>
<sequence length="395" mass="42364">MDELLKETLKDFDFSDTASDARAAETSRPYEATASRGPSLPPKKSKPGGSDSKAKPSTSGLSHTSSATSSSHMPSLPTRKMKATPSSDPELDKLRASLPPEVQKLADDLLKLIEESGVVDDEVAKSAKNVLDSSEEPFGGLSPSQFSSATLKSMAERAKQVTEELEAPGSRLQHASSSSSSAALVSDRDAQDEETFTSAALKGLAEQTKETVNKQSKYARGEGPSQQRQRPVGGLPGGGLPFGDILGALGGTEGGGGMGFMVDYIMQNLLSKEVLYQPLKEICEQYPPWLEANEGKLSAEDVQRYKLQHSSIQAVCKQYEDDPSNFKQLVDLIQKMQAYGDPPRDIVDEMTGGMPSALMGGSGEVRDTGLGMDDLDLPEEFANLPKELQDKCILQ</sequence>
<name>A0A250XBZ1_9CHLO</name>
<feature type="region of interest" description="Disordered" evidence="1">
    <location>
        <begin position="130"/>
        <end position="191"/>
    </location>
</feature>
<dbReference type="EMBL" id="BEGY01000054">
    <property type="protein sequence ID" value="GAX80605.1"/>
    <property type="molecule type" value="Genomic_DNA"/>
</dbReference>
<dbReference type="Proteomes" id="UP000232323">
    <property type="component" value="Unassembled WGS sequence"/>
</dbReference>
<evidence type="ECO:0000256" key="1">
    <source>
        <dbReference type="SAM" id="MobiDB-lite"/>
    </source>
</evidence>
<dbReference type="AlphaFoldDB" id="A0A250XBZ1"/>
<dbReference type="GO" id="GO:0005778">
    <property type="term" value="C:peroxisomal membrane"/>
    <property type="evidence" value="ECO:0007669"/>
    <property type="project" value="TreeGrafter"/>
</dbReference>
<dbReference type="PANTHER" id="PTHR12774">
    <property type="entry name" value="PEROXISOMAL BIOGENESIS FACTOR 19"/>
    <property type="match status" value="1"/>
</dbReference>
<dbReference type="InterPro" id="IPR038322">
    <property type="entry name" value="Pex19_C_sf"/>
</dbReference>
<evidence type="ECO:0000313" key="3">
    <source>
        <dbReference type="Proteomes" id="UP000232323"/>
    </source>
</evidence>
<dbReference type="OrthoDB" id="21292at2759"/>